<sequence length="352" mass="39669">MGDSTIQDTPPLPWSVLEFTFSDRNTDSELIIMCNKTCFVVHLAAANFSESTKLKEKYIFFLDVARHFELDGYTVEDFYDWAAEPLFPVFQSMPPLDETRLTLNEYLFPDTLFYTLRADARELVAVPLNNSPRRKTRSRFGVALPNETCAVWPCFHPSEIRICPRRPPTYGPSPSQTPDKVSLKDGTVAFVKLVRCGDKNILMRELDNYAKINAAPLNDTLPISRLKGIVRDESGSVFGLLLTYIDCSRVTLACAAPKLDTPACLQEKWVVQIQETVQELHSAGIVWGDAKPENVLIDRNKDAWIVDFGGGYTEGWVPENLTGTVEGDLIALKKIIEFIMKPQRKGNETLLK</sequence>
<organism evidence="2 3">
    <name type="scientific">Hirsutella rhossiliensis</name>
    <dbReference type="NCBI Taxonomy" id="111463"/>
    <lineage>
        <taxon>Eukaryota</taxon>
        <taxon>Fungi</taxon>
        <taxon>Dikarya</taxon>
        <taxon>Ascomycota</taxon>
        <taxon>Pezizomycotina</taxon>
        <taxon>Sordariomycetes</taxon>
        <taxon>Hypocreomycetidae</taxon>
        <taxon>Hypocreales</taxon>
        <taxon>Ophiocordycipitaceae</taxon>
        <taxon>Hirsutella</taxon>
    </lineage>
</organism>
<evidence type="ECO:0000313" key="2">
    <source>
        <dbReference type="EMBL" id="KAH0968168.1"/>
    </source>
</evidence>
<dbReference type="Pfam" id="PF00069">
    <property type="entry name" value="Pkinase"/>
    <property type="match status" value="1"/>
</dbReference>
<dbReference type="GeneID" id="68349939"/>
<dbReference type="RefSeq" id="XP_044725681.1">
    <property type="nucleotide sequence ID" value="XM_044859281.1"/>
</dbReference>
<comment type="caution">
    <text evidence="2">The sequence shown here is derived from an EMBL/GenBank/DDBJ whole genome shotgun (WGS) entry which is preliminary data.</text>
</comment>
<dbReference type="OrthoDB" id="4777439at2759"/>
<dbReference type="GO" id="GO:0004672">
    <property type="term" value="F:protein kinase activity"/>
    <property type="evidence" value="ECO:0007669"/>
    <property type="project" value="InterPro"/>
</dbReference>
<keyword evidence="3" id="KW-1185">Reference proteome</keyword>
<proteinExistence type="predicted"/>
<keyword evidence="2" id="KW-0418">Kinase</keyword>
<keyword evidence="2" id="KW-0808">Transferase</keyword>
<protein>
    <submittedName>
        <fullName evidence="2">Kinase</fullName>
    </submittedName>
</protein>
<evidence type="ECO:0000259" key="1">
    <source>
        <dbReference type="PROSITE" id="PS50011"/>
    </source>
</evidence>
<accession>A0A9P8N4C0</accession>
<dbReference type="InterPro" id="IPR011009">
    <property type="entry name" value="Kinase-like_dom_sf"/>
</dbReference>
<dbReference type="Gene3D" id="1.10.510.10">
    <property type="entry name" value="Transferase(Phosphotransferase) domain 1"/>
    <property type="match status" value="1"/>
</dbReference>
<feature type="domain" description="Protein kinase" evidence="1">
    <location>
        <begin position="129"/>
        <end position="352"/>
    </location>
</feature>
<reference evidence="2" key="1">
    <citation type="submission" date="2021-09" db="EMBL/GenBank/DDBJ databases">
        <title>A high-quality genome of the endoparasitic fungus Hirsutella rhossiliensis with a comparison of Hirsutella genomes reveals transposable elements contributing to genome size variation.</title>
        <authorList>
            <person name="Lin R."/>
            <person name="Jiao Y."/>
            <person name="Sun X."/>
            <person name="Ling J."/>
            <person name="Xie B."/>
            <person name="Cheng X."/>
        </authorList>
    </citation>
    <scope>NUCLEOTIDE SEQUENCE</scope>
    <source>
        <strain evidence="2">HR02</strain>
    </source>
</reference>
<dbReference type="EMBL" id="JAIZPD010000001">
    <property type="protein sequence ID" value="KAH0968168.1"/>
    <property type="molecule type" value="Genomic_DNA"/>
</dbReference>
<gene>
    <name evidence="2" type="ORF">HRG_00810</name>
</gene>
<dbReference type="InterPro" id="IPR000719">
    <property type="entry name" value="Prot_kinase_dom"/>
</dbReference>
<dbReference type="PROSITE" id="PS50011">
    <property type="entry name" value="PROTEIN_KINASE_DOM"/>
    <property type="match status" value="1"/>
</dbReference>
<evidence type="ECO:0000313" key="3">
    <source>
        <dbReference type="Proteomes" id="UP000824596"/>
    </source>
</evidence>
<dbReference type="AlphaFoldDB" id="A0A9P8N4C0"/>
<dbReference type="SUPFAM" id="SSF56112">
    <property type="entry name" value="Protein kinase-like (PK-like)"/>
    <property type="match status" value="1"/>
</dbReference>
<dbReference type="GO" id="GO:0005524">
    <property type="term" value="F:ATP binding"/>
    <property type="evidence" value="ECO:0007669"/>
    <property type="project" value="InterPro"/>
</dbReference>
<dbReference type="Proteomes" id="UP000824596">
    <property type="component" value="Unassembled WGS sequence"/>
</dbReference>
<name>A0A9P8N4C0_9HYPO</name>